<dbReference type="Proteomes" id="UP000613177">
    <property type="component" value="Unassembled WGS sequence"/>
</dbReference>
<keyword evidence="3" id="KW-1185">Reference proteome</keyword>
<dbReference type="PANTHER" id="PTHR10335:SF23">
    <property type="entry name" value="OB FOLD-CONTAINING PROTEIN, NUCLEIC ACID BINDING"/>
    <property type="match status" value="1"/>
</dbReference>
<accession>A0A8H7VU46</accession>
<dbReference type="GO" id="GO:0032040">
    <property type="term" value="C:small-subunit processome"/>
    <property type="evidence" value="ECO:0007669"/>
    <property type="project" value="TreeGrafter"/>
</dbReference>
<dbReference type="GO" id="GO:0003723">
    <property type="term" value="F:RNA binding"/>
    <property type="evidence" value="ECO:0007669"/>
    <property type="project" value="TreeGrafter"/>
</dbReference>
<dbReference type="InterPro" id="IPR018812">
    <property type="entry name" value="SAK_HAD"/>
</dbReference>
<dbReference type="Pfam" id="PF10307">
    <property type="entry name" value="HAD_SAK_1"/>
    <property type="match status" value="1"/>
</dbReference>
<proteinExistence type="predicted"/>
<dbReference type="GO" id="GO:0000494">
    <property type="term" value="P:box C/D sno(s)RNA 3'-end processing"/>
    <property type="evidence" value="ECO:0007669"/>
    <property type="project" value="TreeGrafter"/>
</dbReference>
<sequence>MSDEPVLEEFPIEMMEDIDHVAKEWIQQQSDKEVKRIRDVGSSVLPLKISNCGIITNFDNKRARAINRVELDTNCDLSKVQQIMVSPPIPYPHKAHFNYVNLILVTSQPIPFLAPYLYQTNLKVTQPEKEEQGRKYASKEITLKNDLRDYLLINKKGGVLQRQFEKSPFAQSHPTSKPKKLAIFDFDSTLFFSPLLSPTIWHPDLLKLATAESVYGPGWWRDIRSLDLGPFEELKKTAWEGYWNEKIVQDARDCIADTNTMTVVLTGRRFHPFHQLIPDMLESKGLQFDLIGLRPDPESVSDNQWEATRNKTQLSYNITGSVFQSTMHFKTCFILNLLHNIPSLDNVVMWDDRYHHVKRFKEYLDTVKESGTISEGKVIYVPGIRPEYNPEWQKRVIGHIIETHNKALLEHVKEGKVTGKCQQRLEWIENRGKPEDPLDAGSSNLLQLKSLPAQTVIALSTQSINSLKESYAPIFQSQMEKNKKKEWKYFGGEEPVFFGDNVYISQKVMPKESIPFGIIGTKLNDIKVTAYSDSPKLPCLLLQVQVGDNTDSKYILPLWYKPSEFIEIFRFKDIHWKSIKQDGSSSLVSSVNGEINYAYRLGVLETSLGKRTRDDTTPPRRSIRHKR</sequence>
<dbReference type="GO" id="GO:0008649">
    <property type="term" value="F:rRNA methyltransferase activity"/>
    <property type="evidence" value="ECO:0007669"/>
    <property type="project" value="TreeGrafter"/>
</dbReference>
<comment type="caution">
    <text evidence="2">The sequence shown here is derived from an EMBL/GenBank/DDBJ whole genome shotgun (WGS) entry which is preliminary data.</text>
</comment>
<organism evidence="2 3">
    <name type="scientific">Thamnidium elegans</name>
    <dbReference type="NCBI Taxonomy" id="101142"/>
    <lineage>
        <taxon>Eukaryota</taxon>
        <taxon>Fungi</taxon>
        <taxon>Fungi incertae sedis</taxon>
        <taxon>Mucoromycota</taxon>
        <taxon>Mucoromycotina</taxon>
        <taxon>Mucoromycetes</taxon>
        <taxon>Mucorales</taxon>
        <taxon>Mucorineae</taxon>
        <taxon>Mucoraceae</taxon>
        <taxon>Thamnidium</taxon>
    </lineage>
</organism>
<gene>
    <name evidence="2" type="ORF">INT48_003444</name>
</gene>
<evidence type="ECO:0000313" key="3">
    <source>
        <dbReference type="Proteomes" id="UP000613177"/>
    </source>
</evidence>
<dbReference type="GO" id="GO:0031428">
    <property type="term" value="C:box C/D methylation guide snoRNP complex"/>
    <property type="evidence" value="ECO:0007669"/>
    <property type="project" value="TreeGrafter"/>
</dbReference>
<dbReference type="EMBL" id="JAEPRE010000049">
    <property type="protein sequence ID" value="KAG2234636.1"/>
    <property type="molecule type" value="Genomic_DNA"/>
</dbReference>
<dbReference type="PANTHER" id="PTHR10335">
    <property type="entry name" value="RRNA 2-O-METHYLTRANSFERASE FIBRILLARIN"/>
    <property type="match status" value="1"/>
</dbReference>
<dbReference type="GO" id="GO:1990259">
    <property type="term" value="F:histone H2AQ104 methyltransferase activity"/>
    <property type="evidence" value="ECO:0007669"/>
    <property type="project" value="TreeGrafter"/>
</dbReference>
<reference evidence="2" key="1">
    <citation type="submission" date="2021-01" db="EMBL/GenBank/DDBJ databases">
        <title>Metabolic potential, ecology and presence of endohyphal bacteria is reflected in genomic diversity of Mucoromycotina.</title>
        <authorList>
            <person name="Muszewska A."/>
            <person name="Okrasinska A."/>
            <person name="Steczkiewicz K."/>
            <person name="Drgas O."/>
            <person name="Orlowska M."/>
            <person name="Perlinska-Lenart U."/>
            <person name="Aleksandrzak-Piekarczyk T."/>
            <person name="Szatraj K."/>
            <person name="Zielenkiewicz U."/>
            <person name="Pilsyk S."/>
            <person name="Malc E."/>
            <person name="Mieczkowski P."/>
            <person name="Kruszewska J.S."/>
            <person name="Biernat P."/>
            <person name="Pawlowska J."/>
        </authorList>
    </citation>
    <scope>NUCLEOTIDE SEQUENCE</scope>
    <source>
        <strain evidence="2">WA0000018081</strain>
    </source>
</reference>
<protein>
    <recommendedName>
        <fullName evidence="1">Swiss Army Knife RNA repair protein HAD domain-containing protein</fullName>
    </recommendedName>
</protein>
<name>A0A8H7VU46_9FUNG</name>
<evidence type="ECO:0000313" key="2">
    <source>
        <dbReference type="EMBL" id="KAG2234636.1"/>
    </source>
</evidence>
<dbReference type="AlphaFoldDB" id="A0A8H7VU46"/>
<evidence type="ECO:0000259" key="1">
    <source>
        <dbReference type="Pfam" id="PF10307"/>
    </source>
</evidence>
<feature type="domain" description="Swiss Army Knife RNA repair protein HAD" evidence="1">
    <location>
        <begin position="193"/>
        <end position="406"/>
    </location>
</feature>